<dbReference type="GO" id="GO:0005634">
    <property type="term" value="C:nucleus"/>
    <property type="evidence" value="ECO:0007669"/>
    <property type="project" value="UniProtKB-SubCell"/>
</dbReference>
<dbReference type="PANTHER" id="PTHR12746">
    <property type="entry name" value="NONSENSE-MEDIATED MRNA DECAY PROTEIN 3"/>
    <property type="match status" value="1"/>
</dbReference>
<comment type="similarity">
    <text evidence="1 7">Belongs to the NMD3 family.</text>
</comment>
<evidence type="ECO:0000256" key="6">
    <source>
        <dbReference type="ARBA" id="ARBA00023242"/>
    </source>
</evidence>
<evidence type="ECO:0000313" key="13">
    <source>
        <dbReference type="Proteomes" id="UP000289152"/>
    </source>
</evidence>
<evidence type="ECO:0000256" key="3">
    <source>
        <dbReference type="ARBA" id="ARBA00022448"/>
    </source>
</evidence>
<feature type="domain" description="60S ribosomal export protein NMD3 SH3" evidence="11">
    <location>
        <begin position="252"/>
        <end position="299"/>
    </location>
</feature>
<dbReference type="PANTHER" id="PTHR12746:SF2">
    <property type="entry name" value="60S RIBOSOMAL EXPORT PROTEIN NMD3"/>
    <property type="match status" value="1"/>
</dbReference>
<comment type="function">
    <text evidence="7">Acts as an adapter for the XPO1/CRM1-mediated export of the 60S ribosomal subunit.</text>
</comment>
<comment type="caution">
    <text evidence="12">The sequence shown here is derived from an EMBL/GenBank/DDBJ whole genome shotgun (WGS) entry which is preliminary data.</text>
</comment>
<evidence type="ECO:0000313" key="12">
    <source>
        <dbReference type="EMBL" id="RXK39090.1"/>
    </source>
</evidence>
<feature type="region of interest" description="Disordered" evidence="8">
    <location>
        <begin position="503"/>
        <end position="555"/>
    </location>
</feature>
<dbReference type="InterPro" id="IPR007064">
    <property type="entry name" value="Nmd3_N"/>
</dbReference>
<feature type="domain" description="60S ribosomal export protein NMD3 OB-fold" evidence="10">
    <location>
        <begin position="316"/>
        <end position="415"/>
    </location>
</feature>
<dbReference type="InterPro" id="IPR039768">
    <property type="entry name" value="Nmd3"/>
</dbReference>
<dbReference type="GO" id="GO:0005737">
    <property type="term" value="C:cytoplasm"/>
    <property type="evidence" value="ECO:0007669"/>
    <property type="project" value="UniProtKB-SubCell"/>
</dbReference>
<dbReference type="Pfam" id="PF21193">
    <property type="entry name" value="NMD_SH3"/>
    <property type="match status" value="1"/>
</dbReference>
<dbReference type="AlphaFoldDB" id="A0A4Q1BMX4"/>
<dbReference type="GO" id="GO:0015031">
    <property type="term" value="P:protein transport"/>
    <property type="evidence" value="ECO:0007669"/>
    <property type="project" value="UniProtKB-KW"/>
</dbReference>
<feature type="compositionally biased region" description="Acidic residues" evidence="8">
    <location>
        <begin position="532"/>
        <end position="555"/>
    </location>
</feature>
<dbReference type="Pfam" id="PF21192">
    <property type="entry name" value="OB_NMD3"/>
    <property type="match status" value="1"/>
</dbReference>
<protein>
    <recommendedName>
        <fullName evidence="2 7">60S ribosomal export protein NMD3</fullName>
    </recommendedName>
</protein>
<dbReference type="VEuPathDB" id="FungiDB:TREMEDRAFT_59468"/>
<dbReference type="FunCoup" id="A0A4Q1BMX4">
    <property type="interactions" value="744"/>
</dbReference>
<dbReference type="InParanoid" id="A0A4Q1BMX4"/>
<dbReference type="OrthoDB" id="203821at2759"/>
<feature type="domain" description="Nmd3 N-terminal" evidence="9">
    <location>
        <begin position="19"/>
        <end position="249"/>
    </location>
</feature>
<accession>A0A4Q1BMX4</accession>
<evidence type="ECO:0000256" key="5">
    <source>
        <dbReference type="ARBA" id="ARBA00022927"/>
    </source>
</evidence>
<keyword evidence="13" id="KW-1185">Reference proteome</keyword>
<evidence type="ECO:0000259" key="10">
    <source>
        <dbReference type="Pfam" id="PF21192"/>
    </source>
</evidence>
<dbReference type="Pfam" id="PF04981">
    <property type="entry name" value="NMD3"/>
    <property type="match status" value="1"/>
</dbReference>
<keyword evidence="3 7" id="KW-0813">Transport</keyword>
<sequence length="577" mass="64339">MVATDYEPDAAGLQSFILCADCGTPISSANGAGLCVGCLKNTVDITEDIPKEAALNFCRGCERFLSPPQTWVHAQPESRELLAICLKKIARPLMKVRLVDASFVWTEPHSRRVKVKITIQKEVLANTVLQDDFVLTLVVHSGQCPSCTRLAAKNTWRATVQVRQKVTHKRTFLWLEQLILKHNAHKDTVNISEKRDGLDFFYSERNDAIKMVEFLAGVVPVRSKGSEQLISSDTHSNTSNYKFTYSVEIVPVCKDDLVCLPRSLAKAWGNIRPLTLCSRVGNTIHLLDPSTLQQTDVSAPVYWRQPFDSLATVSDLVEFVVLDVEYTNITRGKYVLADVQVMRSSTGSTTKASSDDDDEMGHDGIFYTRTHLGGIIQPGDTVLGYHLTNANFNNEAYEALEQSREALPDVILVKKTYPSRRKKSKPRGWKLRSIAKEAEDAGDGVVGRGALGRRGGVDQKNVERDYELFLRDLEEDKEMRAAINLYKAIPKERAEEIGEGDVVMGTANGKSGSGLKGGKRRQKKVSTQPQEMEVEEDRGVEADEETVGDDDFPEIGMEELLDQFEEMDMDDEGEEVE</sequence>
<dbReference type="EMBL" id="SDIL01000036">
    <property type="protein sequence ID" value="RXK39090.1"/>
    <property type="molecule type" value="Genomic_DNA"/>
</dbReference>
<evidence type="ECO:0000256" key="7">
    <source>
        <dbReference type="RuleBase" id="RU364108"/>
    </source>
</evidence>
<dbReference type="InterPro" id="IPR048898">
    <property type="entry name" value="OB_NMD3"/>
</dbReference>
<gene>
    <name evidence="12" type="ORF">M231_03595</name>
</gene>
<comment type="subcellular location">
    <subcellularLocation>
        <location evidence="7">Cytoplasm</location>
    </subcellularLocation>
    <subcellularLocation>
        <location evidence="7">Nucleus</location>
    </subcellularLocation>
</comment>
<evidence type="ECO:0000256" key="4">
    <source>
        <dbReference type="ARBA" id="ARBA00022490"/>
    </source>
</evidence>
<dbReference type="InterPro" id="IPR048899">
    <property type="entry name" value="NMD_SH3"/>
</dbReference>
<organism evidence="12 13">
    <name type="scientific">Tremella mesenterica</name>
    <name type="common">Jelly fungus</name>
    <dbReference type="NCBI Taxonomy" id="5217"/>
    <lineage>
        <taxon>Eukaryota</taxon>
        <taxon>Fungi</taxon>
        <taxon>Dikarya</taxon>
        <taxon>Basidiomycota</taxon>
        <taxon>Agaricomycotina</taxon>
        <taxon>Tremellomycetes</taxon>
        <taxon>Tremellales</taxon>
        <taxon>Tremellaceae</taxon>
        <taxon>Tremella</taxon>
    </lineage>
</organism>
<evidence type="ECO:0000259" key="11">
    <source>
        <dbReference type="Pfam" id="PF21193"/>
    </source>
</evidence>
<dbReference type="STRING" id="5217.A0A4Q1BMX4"/>
<evidence type="ECO:0000256" key="2">
    <source>
        <dbReference type="ARBA" id="ARBA00017035"/>
    </source>
</evidence>
<reference evidence="12 13" key="1">
    <citation type="submission" date="2016-06" db="EMBL/GenBank/DDBJ databases">
        <title>Evolution of pathogenesis and genome organization in the Tremellales.</title>
        <authorList>
            <person name="Cuomo C."/>
            <person name="Litvintseva A."/>
            <person name="Heitman J."/>
            <person name="Chen Y."/>
            <person name="Sun S."/>
            <person name="Springer D."/>
            <person name="Dromer F."/>
            <person name="Young S."/>
            <person name="Zeng Q."/>
            <person name="Chapman S."/>
            <person name="Gujja S."/>
            <person name="Saif S."/>
            <person name="Birren B."/>
        </authorList>
    </citation>
    <scope>NUCLEOTIDE SEQUENCE [LARGE SCALE GENOMIC DNA]</scope>
    <source>
        <strain evidence="12 13">ATCC 28783</strain>
    </source>
</reference>
<name>A0A4Q1BMX4_TREME</name>
<evidence type="ECO:0000259" key="9">
    <source>
        <dbReference type="Pfam" id="PF04981"/>
    </source>
</evidence>
<keyword evidence="5 7" id="KW-0653">Protein transport</keyword>
<keyword evidence="4 7" id="KW-0963">Cytoplasm</keyword>
<dbReference type="GO" id="GO:0000055">
    <property type="term" value="P:ribosomal large subunit export from nucleus"/>
    <property type="evidence" value="ECO:0007669"/>
    <property type="project" value="TreeGrafter"/>
</dbReference>
<dbReference type="Proteomes" id="UP000289152">
    <property type="component" value="Unassembled WGS sequence"/>
</dbReference>
<evidence type="ECO:0000256" key="1">
    <source>
        <dbReference type="ARBA" id="ARBA00009794"/>
    </source>
</evidence>
<keyword evidence="6 7" id="KW-0539">Nucleus</keyword>
<proteinExistence type="inferred from homology"/>
<dbReference type="GO" id="GO:0043023">
    <property type="term" value="F:ribosomal large subunit binding"/>
    <property type="evidence" value="ECO:0007669"/>
    <property type="project" value="InterPro"/>
</dbReference>
<evidence type="ECO:0000256" key="8">
    <source>
        <dbReference type="SAM" id="MobiDB-lite"/>
    </source>
</evidence>